<keyword evidence="3" id="KW-0804">Transcription</keyword>
<dbReference type="GO" id="GO:0003677">
    <property type="term" value="F:DNA binding"/>
    <property type="evidence" value="ECO:0007669"/>
    <property type="project" value="UniProtKB-KW"/>
</dbReference>
<dbReference type="PANTHER" id="PTHR38445">
    <property type="entry name" value="HTH-TYPE TRANSCRIPTIONAL REPRESSOR YTRA"/>
    <property type="match status" value="1"/>
</dbReference>
<keyword evidence="1" id="KW-0805">Transcription regulation</keyword>
<dbReference type="PANTHER" id="PTHR38445:SF9">
    <property type="entry name" value="HTH-TYPE TRANSCRIPTIONAL REPRESSOR YTRA"/>
    <property type="match status" value="1"/>
</dbReference>
<proteinExistence type="predicted"/>
<dbReference type="PROSITE" id="PS50949">
    <property type="entry name" value="HTH_GNTR"/>
    <property type="match status" value="1"/>
</dbReference>
<keyword evidence="2" id="KW-0238">DNA-binding</keyword>
<sequence length="134" mass="15659">MEDNKAKSIRFHIDFSQPLYEQVLDQARSAIAKGEIALGEKMPSVRELAQELRMNPNTIMRAYAELERDGLTEKRRGQGTYVTSSQEKVFFFRTTIAEKYIDQFLAQMESLGLSWDDIQRYVEMNRSRKGEDRL</sequence>
<evidence type="ECO:0000313" key="6">
    <source>
        <dbReference type="Proteomes" id="UP000293568"/>
    </source>
</evidence>
<gene>
    <name evidence="5" type="ORF">ET464_18840</name>
</gene>
<dbReference type="InterPro" id="IPR036388">
    <property type="entry name" value="WH-like_DNA-bd_sf"/>
</dbReference>
<dbReference type="Proteomes" id="UP000293568">
    <property type="component" value="Chromosome"/>
</dbReference>
<dbReference type="EMBL" id="CP035492">
    <property type="protein sequence ID" value="QAY68122.1"/>
    <property type="molecule type" value="Genomic_DNA"/>
</dbReference>
<evidence type="ECO:0000256" key="2">
    <source>
        <dbReference type="ARBA" id="ARBA00023125"/>
    </source>
</evidence>
<reference evidence="5 6" key="1">
    <citation type="submission" date="2019-01" db="EMBL/GenBank/DDBJ databases">
        <title>Genome sequencing of strain FW100M-2.</title>
        <authorList>
            <person name="Heo J."/>
            <person name="Kim S.-J."/>
            <person name="Kim J.-S."/>
            <person name="Hong S.-B."/>
            <person name="Kwon S.-W."/>
        </authorList>
    </citation>
    <scope>NUCLEOTIDE SEQUENCE [LARGE SCALE GENOMIC DNA]</scope>
    <source>
        <strain evidence="5 6">FW100M-2</strain>
    </source>
</reference>
<dbReference type="InterPro" id="IPR036390">
    <property type="entry name" value="WH_DNA-bd_sf"/>
</dbReference>
<dbReference type="OrthoDB" id="362473at2"/>
<dbReference type="Pfam" id="PF00392">
    <property type="entry name" value="GntR"/>
    <property type="match status" value="1"/>
</dbReference>
<evidence type="ECO:0000259" key="4">
    <source>
        <dbReference type="PROSITE" id="PS50949"/>
    </source>
</evidence>
<dbReference type="GO" id="GO:0003700">
    <property type="term" value="F:DNA-binding transcription factor activity"/>
    <property type="evidence" value="ECO:0007669"/>
    <property type="project" value="InterPro"/>
</dbReference>
<dbReference type="KEGG" id="pprt:ET464_18840"/>
<feature type="domain" description="HTH gntR-type" evidence="4">
    <location>
        <begin position="17"/>
        <end position="85"/>
    </location>
</feature>
<accession>A0A4P6EYE9</accession>
<dbReference type="SUPFAM" id="SSF46785">
    <property type="entry name" value="Winged helix' DNA-binding domain"/>
    <property type="match status" value="1"/>
</dbReference>
<evidence type="ECO:0000256" key="3">
    <source>
        <dbReference type="ARBA" id="ARBA00023163"/>
    </source>
</evidence>
<protein>
    <submittedName>
        <fullName evidence="5">GntR family transcriptional regulator</fullName>
    </submittedName>
</protein>
<dbReference type="CDD" id="cd07377">
    <property type="entry name" value="WHTH_GntR"/>
    <property type="match status" value="1"/>
</dbReference>
<evidence type="ECO:0000313" key="5">
    <source>
        <dbReference type="EMBL" id="QAY68122.1"/>
    </source>
</evidence>
<dbReference type="Gene3D" id="1.10.10.10">
    <property type="entry name" value="Winged helix-like DNA-binding domain superfamily/Winged helix DNA-binding domain"/>
    <property type="match status" value="1"/>
</dbReference>
<keyword evidence="6" id="KW-1185">Reference proteome</keyword>
<dbReference type="AlphaFoldDB" id="A0A4P6EYE9"/>
<dbReference type="RefSeq" id="WP_129443591.1">
    <property type="nucleotide sequence ID" value="NZ_CP035492.1"/>
</dbReference>
<dbReference type="SMART" id="SM00345">
    <property type="entry name" value="HTH_GNTR"/>
    <property type="match status" value="1"/>
</dbReference>
<dbReference type="InterPro" id="IPR000524">
    <property type="entry name" value="Tscrpt_reg_HTH_GntR"/>
</dbReference>
<organism evidence="5 6">
    <name type="scientific">Paenibacillus protaetiae</name>
    <dbReference type="NCBI Taxonomy" id="2509456"/>
    <lineage>
        <taxon>Bacteria</taxon>
        <taxon>Bacillati</taxon>
        <taxon>Bacillota</taxon>
        <taxon>Bacilli</taxon>
        <taxon>Bacillales</taxon>
        <taxon>Paenibacillaceae</taxon>
        <taxon>Paenibacillus</taxon>
    </lineage>
</organism>
<evidence type="ECO:0000256" key="1">
    <source>
        <dbReference type="ARBA" id="ARBA00023015"/>
    </source>
</evidence>
<name>A0A4P6EYE9_9BACL</name>